<dbReference type="Proteomes" id="UP000584867">
    <property type="component" value="Unassembled WGS sequence"/>
</dbReference>
<organism evidence="1 2">
    <name type="scientific">Granulicella mallensis</name>
    <dbReference type="NCBI Taxonomy" id="940614"/>
    <lineage>
        <taxon>Bacteria</taxon>
        <taxon>Pseudomonadati</taxon>
        <taxon>Acidobacteriota</taxon>
        <taxon>Terriglobia</taxon>
        <taxon>Terriglobales</taxon>
        <taxon>Acidobacteriaceae</taxon>
        <taxon>Granulicella</taxon>
    </lineage>
</organism>
<name>A0A7W7ZV70_9BACT</name>
<dbReference type="RefSeq" id="WP_184260909.1">
    <property type="nucleotide sequence ID" value="NZ_JACHIO010000035.1"/>
</dbReference>
<evidence type="ECO:0000313" key="1">
    <source>
        <dbReference type="EMBL" id="MBB5066774.1"/>
    </source>
</evidence>
<dbReference type="InterPro" id="IPR051200">
    <property type="entry name" value="Host-pathogen_enzymatic-act"/>
</dbReference>
<sequence length="346" mass="37082">MRSRMFRFVLTGVALGVAVFTPRSWGQVAEHPVLLALSKTDHTLSIVDPVTLKVIAKMPVGPDPHEVIASADGTRAWVSNMLNGQGHELDVLDLVNHKALPSIDTAPMVGLHGLDFQDGKVWFTAQGAKSIGRLDPATGKTEWVMGTGQDFTHLIRVMPDGQTIFVSNAHSASVSIIEDREMPPAPTHPAPPGPAQRDWFVTTIPTSLGTEGFDVSPNWKELWSAAASDGKLWIIDTAQRKVAASIDAKLNGANRLKFTPDGKRVLISILSTGDLFVYDVASRKEIKRVILGKGCAGILMDPDGSRAFVGCTAANYVAVVDLNTLTVTSHLDVGGGPDGLTWAKRP</sequence>
<dbReference type="SUPFAM" id="SSF50974">
    <property type="entry name" value="Nitrous oxide reductase, N-terminal domain"/>
    <property type="match status" value="1"/>
</dbReference>
<proteinExistence type="predicted"/>
<evidence type="ECO:0000313" key="2">
    <source>
        <dbReference type="Proteomes" id="UP000584867"/>
    </source>
</evidence>
<dbReference type="PANTHER" id="PTHR47197">
    <property type="entry name" value="PROTEIN NIRF"/>
    <property type="match status" value="1"/>
</dbReference>
<dbReference type="Gene3D" id="2.130.10.10">
    <property type="entry name" value="YVTN repeat-like/Quinoprotein amine dehydrogenase"/>
    <property type="match status" value="2"/>
</dbReference>
<gene>
    <name evidence="1" type="ORF">HDF15_005158</name>
</gene>
<dbReference type="AlphaFoldDB" id="A0A7W7ZV70"/>
<accession>A0A7W7ZV70</accession>
<protein>
    <submittedName>
        <fullName evidence="1">YVTN family beta-propeller protein</fullName>
    </submittedName>
</protein>
<reference evidence="1 2" key="1">
    <citation type="submission" date="2020-08" db="EMBL/GenBank/DDBJ databases">
        <title>Genomic Encyclopedia of Type Strains, Phase IV (KMG-V): Genome sequencing to study the core and pangenomes of soil and plant-associated prokaryotes.</title>
        <authorList>
            <person name="Whitman W."/>
        </authorList>
    </citation>
    <scope>NUCLEOTIDE SEQUENCE [LARGE SCALE GENOMIC DNA]</scope>
    <source>
        <strain evidence="1 2">X5P3</strain>
    </source>
</reference>
<dbReference type="EMBL" id="JACHIO010000035">
    <property type="protein sequence ID" value="MBB5066774.1"/>
    <property type="molecule type" value="Genomic_DNA"/>
</dbReference>
<dbReference type="PANTHER" id="PTHR47197:SF3">
    <property type="entry name" value="DIHYDRO-HEME D1 DEHYDROGENASE"/>
    <property type="match status" value="1"/>
</dbReference>
<dbReference type="InterPro" id="IPR011045">
    <property type="entry name" value="N2O_reductase_N"/>
</dbReference>
<dbReference type="InterPro" id="IPR015943">
    <property type="entry name" value="WD40/YVTN_repeat-like_dom_sf"/>
</dbReference>
<comment type="caution">
    <text evidence="1">The sequence shown here is derived from an EMBL/GenBank/DDBJ whole genome shotgun (WGS) entry which is preliminary data.</text>
</comment>